<comment type="subunit">
    <text evidence="6">Homodimer.</text>
</comment>
<evidence type="ECO:0000256" key="4">
    <source>
        <dbReference type="ARBA" id="ARBA00023064"/>
    </source>
</evidence>
<dbReference type="EMBL" id="KN834769">
    <property type="protein sequence ID" value="KIK61874.1"/>
    <property type="molecule type" value="Genomic_DNA"/>
</dbReference>
<proteinExistence type="inferred from homology"/>
<dbReference type="GO" id="GO:0019521">
    <property type="term" value="P:D-gluconate metabolic process"/>
    <property type="evidence" value="ECO:0007669"/>
    <property type="project" value="UniProtKB-KW"/>
</dbReference>
<dbReference type="PIRSF" id="PIRSF000109">
    <property type="entry name" value="6PGD"/>
    <property type="match status" value="1"/>
</dbReference>
<evidence type="ECO:0000313" key="10">
    <source>
        <dbReference type="Proteomes" id="UP000053593"/>
    </source>
</evidence>
<dbReference type="SUPFAM" id="SSF51735">
    <property type="entry name" value="NAD(P)-binding Rossmann-fold domains"/>
    <property type="match status" value="1"/>
</dbReference>
<accession>A0A0D0CGU7</accession>
<evidence type="ECO:0000256" key="3">
    <source>
        <dbReference type="ARBA" id="ARBA00023002"/>
    </source>
</evidence>
<dbReference type="InterPro" id="IPR006115">
    <property type="entry name" value="6PGDH_NADP-bd"/>
</dbReference>
<dbReference type="InterPro" id="IPR013328">
    <property type="entry name" value="6PGD_dom2"/>
</dbReference>
<feature type="active site" description="Proton donor" evidence="7">
    <location>
        <position position="181"/>
    </location>
</feature>
<organism evidence="9 10">
    <name type="scientific">Collybiopsis luxurians FD-317 M1</name>
    <dbReference type="NCBI Taxonomy" id="944289"/>
    <lineage>
        <taxon>Eukaryota</taxon>
        <taxon>Fungi</taxon>
        <taxon>Dikarya</taxon>
        <taxon>Basidiomycota</taxon>
        <taxon>Agaricomycotina</taxon>
        <taxon>Agaricomycetes</taxon>
        <taxon>Agaricomycetidae</taxon>
        <taxon>Agaricales</taxon>
        <taxon>Marasmiineae</taxon>
        <taxon>Omphalotaceae</taxon>
        <taxon>Collybiopsis</taxon>
        <taxon>Collybiopsis luxurians</taxon>
    </lineage>
</organism>
<keyword evidence="6" id="KW-0521">NADP</keyword>
<dbReference type="FunFam" id="3.40.50.720:FF:000634">
    <property type="entry name" value="6-phosphogluconate dehydrogenase, decarboxylating"/>
    <property type="match status" value="1"/>
</dbReference>
<keyword evidence="10" id="KW-1185">Reference proteome</keyword>
<evidence type="ECO:0000256" key="1">
    <source>
        <dbReference type="ARBA" id="ARBA00004874"/>
    </source>
</evidence>
<comment type="catalytic activity">
    <reaction evidence="6">
        <text>6-phospho-D-gluconate + NADP(+) = D-ribulose 5-phosphate + CO2 + NADPH</text>
        <dbReference type="Rhea" id="RHEA:10116"/>
        <dbReference type="ChEBI" id="CHEBI:16526"/>
        <dbReference type="ChEBI" id="CHEBI:57783"/>
        <dbReference type="ChEBI" id="CHEBI:58121"/>
        <dbReference type="ChEBI" id="CHEBI:58349"/>
        <dbReference type="ChEBI" id="CHEBI:58759"/>
        <dbReference type="EC" id="1.1.1.44"/>
    </reaction>
</comment>
<dbReference type="Pfam" id="PF03446">
    <property type="entry name" value="NAD_binding_2"/>
    <property type="match status" value="1"/>
</dbReference>
<dbReference type="OrthoDB" id="434986at2759"/>
<gene>
    <name evidence="9" type="ORF">GYMLUDRAFT_42285</name>
</gene>
<evidence type="ECO:0000313" key="9">
    <source>
        <dbReference type="EMBL" id="KIK61874.1"/>
    </source>
</evidence>
<comment type="function">
    <text evidence="6">Catalyzes the oxidative decarboxylation of 6-phosphogluconate to ribulose 5-phosphate and CO(2), with concomitant reduction of NADP to NADPH.</text>
</comment>
<evidence type="ECO:0000259" key="8">
    <source>
        <dbReference type="SMART" id="SM01350"/>
    </source>
</evidence>
<dbReference type="InterPro" id="IPR008927">
    <property type="entry name" value="6-PGluconate_DH-like_C_sf"/>
</dbReference>
<dbReference type="AlphaFoldDB" id="A0A0D0CGU7"/>
<protein>
    <recommendedName>
        <fullName evidence="6">6-phosphogluconate dehydrogenase, decarboxylating</fullName>
        <ecNumber evidence="6">1.1.1.44</ecNumber>
    </recommendedName>
</protein>
<dbReference type="SMART" id="SM01350">
    <property type="entry name" value="6PGD"/>
    <property type="match status" value="1"/>
</dbReference>
<dbReference type="InterPro" id="IPR006183">
    <property type="entry name" value="Pgluconate_DH"/>
</dbReference>
<name>A0A0D0CGU7_9AGAR</name>
<dbReference type="PRINTS" id="PR00076">
    <property type="entry name" value="6PGDHDRGNASE"/>
</dbReference>
<evidence type="ECO:0000256" key="2">
    <source>
        <dbReference type="ARBA" id="ARBA00008419"/>
    </source>
</evidence>
<dbReference type="PANTHER" id="PTHR11811">
    <property type="entry name" value="6-PHOSPHOGLUCONATE DEHYDROGENASE"/>
    <property type="match status" value="1"/>
</dbReference>
<keyword evidence="3 6" id="KW-0560">Oxidoreductase</keyword>
<dbReference type="HOGENOM" id="CLU_024540_4_0_1"/>
<dbReference type="GO" id="GO:0050661">
    <property type="term" value="F:NADP binding"/>
    <property type="evidence" value="ECO:0007669"/>
    <property type="project" value="InterPro"/>
</dbReference>
<evidence type="ECO:0000256" key="7">
    <source>
        <dbReference type="PIRSR" id="PIRSR000109-1"/>
    </source>
</evidence>
<dbReference type="InterPro" id="IPR036291">
    <property type="entry name" value="NAD(P)-bd_dom_sf"/>
</dbReference>
<dbReference type="UniPathway" id="UPA00115">
    <property type="reaction ID" value="UER00410"/>
</dbReference>
<dbReference type="EC" id="1.1.1.44" evidence="6"/>
<dbReference type="SUPFAM" id="SSF48179">
    <property type="entry name" value="6-phosphogluconate dehydrogenase C-terminal domain-like"/>
    <property type="match status" value="1"/>
</dbReference>
<dbReference type="GO" id="GO:0006098">
    <property type="term" value="P:pentose-phosphate shunt"/>
    <property type="evidence" value="ECO:0007669"/>
    <property type="project" value="UniProtKB-UniPathway"/>
</dbReference>
<dbReference type="InterPro" id="IPR006113">
    <property type="entry name" value="6PGDH_Gnd/GntZ"/>
</dbReference>
<dbReference type="Proteomes" id="UP000053593">
    <property type="component" value="Unassembled WGS sequence"/>
</dbReference>
<dbReference type="Pfam" id="PF00393">
    <property type="entry name" value="6PGD"/>
    <property type="match status" value="1"/>
</dbReference>
<feature type="active site" description="Proton acceptor" evidence="7">
    <location>
        <position position="174"/>
    </location>
</feature>
<evidence type="ECO:0000256" key="5">
    <source>
        <dbReference type="ARBA" id="ARBA00023126"/>
    </source>
</evidence>
<comment type="pathway">
    <text evidence="1 6">Carbohydrate degradation; pentose phosphate pathway; D-ribulose 5-phosphate from D-glucose 6-phosphate (oxidative stage): step 3/3.</text>
</comment>
<dbReference type="Gene3D" id="1.10.1040.10">
    <property type="entry name" value="N-(1-d-carboxylethyl)-l-norvaline Dehydrogenase, domain 2"/>
    <property type="match status" value="1"/>
</dbReference>
<comment type="similarity">
    <text evidence="2 6">Belongs to the 6-phosphogluconate dehydrogenase family.</text>
</comment>
<feature type="domain" description="6-phosphogluconate dehydrogenase C-terminal" evidence="8">
    <location>
        <begin position="170"/>
        <end position="480"/>
    </location>
</feature>
<dbReference type="Gene3D" id="3.40.50.720">
    <property type="entry name" value="NAD(P)-binding Rossmann-like Domain"/>
    <property type="match status" value="1"/>
</dbReference>
<keyword evidence="4" id="KW-0311">Gluconate utilization</keyword>
<sequence length="490" mass="54289">MGSMMSLMFAERGIHIHFFDPSSTNEQELQSRARDANLTNKITQHDDHASLCSALGSPKVFIFSVPHGSVADQSIDDLEPHLDQGDIILDGSNEYWANTERRQARLAPKGVHFIGMGVSGGYQSARRSPSISPGGSKEALDFVFPFLEHFAAKDKLGRSCVAKLGPGGCGHYTKMVHNGIEQGLMSALCEVWGIMNAGLGMSFAEIADVFESWNKDGLLADNFLVGIGVEICRTKDKSGEYVLANIRDKVVQDADDTEGTGIWTVEEGIRLHVPIPTIAAAHQFRVASAYAARREAVQKSLKDGAVQPRAFDGDDKVFDKKSFLRDLHDATIFTFLMSFIQGMHLLARANDKHDWRMDFQSVLQIWRGGCIIQSDKIVDLLEQVYKHNCDSNNLLAHPQIADALGKRFPALKKVVVHALNADCHVPTLAASLEYYKYSGSTDLPTSFQEAELDYFGNHKYDLKTEDPGEPVTGKHHFEWKPARGLVDEKR</sequence>
<dbReference type="InterPro" id="IPR006114">
    <property type="entry name" value="6PGDH_C"/>
</dbReference>
<reference evidence="9 10" key="1">
    <citation type="submission" date="2014-04" db="EMBL/GenBank/DDBJ databases">
        <title>Evolutionary Origins and Diversification of the Mycorrhizal Mutualists.</title>
        <authorList>
            <consortium name="DOE Joint Genome Institute"/>
            <consortium name="Mycorrhizal Genomics Consortium"/>
            <person name="Kohler A."/>
            <person name="Kuo A."/>
            <person name="Nagy L.G."/>
            <person name="Floudas D."/>
            <person name="Copeland A."/>
            <person name="Barry K.W."/>
            <person name="Cichocki N."/>
            <person name="Veneault-Fourrey C."/>
            <person name="LaButti K."/>
            <person name="Lindquist E.A."/>
            <person name="Lipzen A."/>
            <person name="Lundell T."/>
            <person name="Morin E."/>
            <person name="Murat C."/>
            <person name="Riley R."/>
            <person name="Ohm R."/>
            <person name="Sun H."/>
            <person name="Tunlid A."/>
            <person name="Henrissat B."/>
            <person name="Grigoriev I.V."/>
            <person name="Hibbett D.S."/>
            <person name="Martin F."/>
        </authorList>
    </citation>
    <scope>NUCLEOTIDE SEQUENCE [LARGE SCALE GENOMIC DNA]</scope>
    <source>
        <strain evidence="9 10">FD-317 M1</strain>
    </source>
</reference>
<keyword evidence="5 6" id="KW-0570">Pentose shunt</keyword>
<evidence type="ECO:0000256" key="6">
    <source>
        <dbReference type="PIRNR" id="PIRNR000109"/>
    </source>
</evidence>
<dbReference type="GO" id="GO:0004616">
    <property type="term" value="F:phosphogluconate dehydrogenase (decarboxylating) activity"/>
    <property type="evidence" value="ECO:0007669"/>
    <property type="project" value="UniProtKB-EC"/>
</dbReference>